<keyword evidence="1 4" id="KW-0547">Nucleotide-binding</keyword>
<dbReference type="EC" id="3.6.1.15" evidence="4"/>
<evidence type="ECO:0000256" key="4">
    <source>
        <dbReference type="HAMAP-Rule" id="MF_00796"/>
    </source>
</evidence>
<dbReference type="NCBIfam" id="NF010248">
    <property type="entry name" value="PRK13695.1"/>
    <property type="match status" value="1"/>
</dbReference>
<dbReference type="GO" id="GO:0005524">
    <property type="term" value="F:ATP binding"/>
    <property type="evidence" value="ECO:0007669"/>
    <property type="project" value="UniProtKB-UniRule"/>
</dbReference>
<evidence type="ECO:0000256" key="3">
    <source>
        <dbReference type="ARBA" id="ARBA00022840"/>
    </source>
</evidence>
<dbReference type="Proteomes" id="UP000582213">
    <property type="component" value="Unassembled WGS sequence"/>
</dbReference>
<comment type="function">
    <text evidence="4">Has nucleotide phosphatase activity towards ATP, GTP, CTP, TTP and UTP. May hydrolyze nucleoside diphosphates with lower efficiency.</text>
</comment>
<accession>A0A650CIT7</accession>
<evidence type="ECO:0000313" key="6">
    <source>
        <dbReference type="EMBL" id="QGR17781.1"/>
    </source>
</evidence>
<dbReference type="EMBL" id="JACHFY010000004">
    <property type="protein sequence ID" value="MBB5253473.1"/>
    <property type="molecule type" value="Genomic_DNA"/>
</dbReference>
<dbReference type="InterPro" id="IPR027417">
    <property type="entry name" value="P-loop_NTPase"/>
</dbReference>
<reference evidence="5 8" key="2">
    <citation type="submission" date="2020-08" db="EMBL/GenBank/DDBJ databases">
        <title>Genomic Encyclopedia of Type Strains, Phase IV (KMG-IV): sequencing the most valuable type-strain genomes for metagenomic binning, comparative biology and taxonomic classification.</title>
        <authorList>
            <person name="Goeker M."/>
        </authorList>
    </citation>
    <scope>NUCLEOTIDE SEQUENCE [LARGE SCALE GENOMIC DNA]</scope>
    <source>
        <strain evidence="5 8">DSM 12421</strain>
    </source>
</reference>
<dbReference type="InterPro" id="IPR004948">
    <property type="entry name" value="Nuc-triphosphatase_THEP1"/>
</dbReference>
<keyword evidence="3 4" id="KW-0067">ATP-binding</keyword>
<evidence type="ECO:0000313" key="8">
    <source>
        <dbReference type="Proteomes" id="UP000582213"/>
    </source>
</evidence>
<comment type="catalytic activity">
    <reaction evidence="4">
        <text>a ribonucleoside 5'-triphosphate + H2O = a ribonucleoside 5'-diphosphate + phosphate + H(+)</text>
        <dbReference type="Rhea" id="RHEA:23680"/>
        <dbReference type="ChEBI" id="CHEBI:15377"/>
        <dbReference type="ChEBI" id="CHEBI:15378"/>
        <dbReference type="ChEBI" id="CHEBI:43474"/>
        <dbReference type="ChEBI" id="CHEBI:57930"/>
        <dbReference type="ChEBI" id="CHEBI:61557"/>
        <dbReference type="EC" id="3.6.1.15"/>
    </reaction>
</comment>
<keyword evidence="7" id="KW-1185">Reference proteome</keyword>
<keyword evidence="2 4" id="KW-0378">Hydrolase</keyword>
<comment type="similarity">
    <text evidence="4">Belongs to the THEP1 NTPase family.</text>
</comment>
<reference evidence="6 7" key="1">
    <citation type="submission" date="2019-10" db="EMBL/GenBank/DDBJ databases">
        <title>Genome Sequences from Six Type Strain Members of the Archaeal Family Sulfolobaceae: Acidianus ambivalens, Acidianus infernus, Metallosphaera prunae, Stygiolobus azoricus, Sulfolobus metallicus, and Sulfurisphaera ohwakuensis.</title>
        <authorList>
            <person name="Counts J.A."/>
            <person name="Kelly R.M."/>
        </authorList>
    </citation>
    <scope>NUCLEOTIDE SEQUENCE [LARGE SCALE GENOMIC DNA]</scope>
    <source>
        <strain evidence="6 7">TA-1</strain>
    </source>
</reference>
<dbReference type="RefSeq" id="WP_156015236.1">
    <property type="nucleotide sequence ID" value="NZ_CP045484.1"/>
</dbReference>
<dbReference type="CDD" id="cd19482">
    <property type="entry name" value="RecA-like_Thep1"/>
    <property type="match status" value="1"/>
</dbReference>
<dbReference type="Pfam" id="PF03266">
    <property type="entry name" value="NTPase_1"/>
    <property type="match status" value="1"/>
</dbReference>
<dbReference type="HAMAP" id="MF_00796">
    <property type="entry name" value="NTPase_1"/>
    <property type="match status" value="1"/>
</dbReference>
<dbReference type="Gene3D" id="3.40.50.300">
    <property type="entry name" value="P-loop containing nucleotide triphosphate hydrolases"/>
    <property type="match status" value="1"/>
</dbReference>
<dbReference type="AlphaFoldDB" id="A0A650CIT7"/>
<sequence length="169" mass="19478">MQTRLRVYITGEPGVGKTTIFLKVIDKLKLQGYSISGFYCPEVREKGQRIGFKIKSLDNEVEDWLASIYARSSIKIGKYYITINENIINKIKEKISKSEIIGIDEIGPMELSVPKLKEIIDYVLKEKPIVVAVVHRKISFKDGKTFIVTYENRSRLDNEIFNYIISLIQ</sequence>
<evidence type="ECO:0000256" key="2">
    <source>
        <dbReference type="ARBA" id="ARBA00022801"/>
    </source>
</evidence>
<dbReference type="Proteomes" id="UP000427373">
    <property type="component" value="Chromosome"/>
</dbReference>
<evidence type="ECO:0000313" key="5">
    <source>
        <dbReference type="EMBL" id="MBB5253473.1"/>
    </source>
</evidence>
<dbReference type="PANTHER" id="PTHR43146:SF1">
    <property type="entry name" value="CANCER-RELATED NUCLEOSIDE-TRIPHOSPHATASE"/>
    <property type="match status" value="1"/>
</dbReference>
<evidence type="ECO:0000256" key="1">
    <source>
        <dbReference type="ARBA" id="ARBA00022741"/>
    </source>
</evidence>
<dbReference type="EMBL" id="CP045484">
    <property type="protein sequence ID" value="QGR17781.1"/>
    <property type="molecule type" value="Genomic_DNA"/>
</dbReference>
<dbReference type="PANTHER" id="PTHR43146">
    <property type="entry name" value="CANCER-RELATED NUCLEOSIDE-TRIPHOSPHATASE"/>
    <property type="match status" value="1"/>
</dbReference>
<feature type="binding site" evidence="4">
    <location>
        <begin position="100"/>
        <end position="107"/>
    </location>
    <ligand>
        <name>ATP</name>
        <dbReference type="ChEBI" id="CHEBI:30616"/>
    </ligand>
</feature>
<name>A0A650CIT7_SULOH</name>
<dbReference type="GO" id="GO:0017111">
    <property type="term" value="F:ribonucleoside triphosphate phosphatase activity"/>
    <property type="evidence" value="ECO:0007669"/>
    <property type="project" value="UniProtKB-UniRule"/>
</dbReference>
<proteinExistence type="inferred from homology"/>
<dbReference type="OrthoDB" id="52698at2157"/>
<gene>
    <name evidence="6" type="ORF">D1869_11790</name>
    <name evidence="5" type="ORF">HNQ62_001234</name>
</gene>
<dbReference type="KEGG" id="soh:D1869_11790"/>
<protein>
    <recommendedName>
        <fullName evidence="4">Nucleoside-triphosphatase D1869_11790</fullName>
        <shortName evidence="4">NTPase</shortName>
        <ecNumber evidence="4">3.6.1.15</ecNumber>
    </recommendedName>
    <alternativeName>
        <fullName evidence="4">Nucleoside triphosphate phosphohydrolase</fullName>
    </alternativeName>
</protein>
<evidence type="ECO:0000313" key="7">
    <source>
        <dbReference type="Proteomes" id="UP000427373"/>
    </source>
</evidence>
<dbReference type="SUPFAM" id="SSF52540">
    <property type="entry name" value="P-loop containing nucleoside triphosphate hydrolases"/>
    <property type="match status" value="1"/>
</dbReference>
<feature type="binding site" evidence="4">
    <location>
        <begin position="11"/>
        <end position="18"/>
    </location>
    <ligand>
        <name>ATP</name>
        <dbReference type="ChEBI" id="CHEBI:30616"/>
    </ligand>
</feature>
<dbReference type="GeneID" id="42801935"/>
<organism evidence="6 7">
    <name type="scientific">Sulfurisphaera ohwakuensis</name>
    <dbReference type="NCBI Taxonomy" id="69656"/>
    <lineage>
        <taxon>Archaea</taxon>
        <taxon>Thermoproteota</taxon>
        <taxon>Thermoprotei</taxon>
        <taxon>Sulfolobales</taxon>
        <taxon>Sulfolobaceae</taxon>
        <taxon>Sulfurisphaera</taxon>
    </lineage>
</organism>